<proteinExistence type="predicted"/>
<comment type="caution">
    <text evidence="1">The sequence shown here is derived from an EMBL/GenBank/DDBJ whole genome shotgun (WGS) entry which is preliminary data.</text>
</comment>
<sequence length="71" mass="7783">MATDRPVAVLPPAADGGRRVRIDGRYVGIAYRLLDVAAFVQEAGLQDWDEMDVVQSSLIDWQGGGPEVWEP</sequence>
<dbReference type="EMBL" id="JACMSF010000051">
    <property type="protein sequence ID" value="MBC2906450.1"/>
    <property type="molecule type" value="Genomic_DNA"/>
</dbReference>
<evidence type="ECO:0000313" key="2">
    <source>
        <dbReference type="Proteomes" id="UP000584670"/>
    </source>
</evidence>
<keyword evidence="2" id="KW-1185">Reference proteome</keyword>
<reference evidence="1 2" key="1">
    <citation type="submission" date="2020-08" db="EMBL/GenBank/DDBJ databases">
        <title>Streptomyces sp. PSKA01 genome sequencing and assembly.</title>
        <authorList>
            <person name="Mandal S."/>
            <person name="Maiti P.K."/>
            <person name="Das P."/>
        </authorList>
    </citation>
    <scope>NUCLEOTIDE SEQUENCE [LARGE SCALE GENOMIC DNA]</scope>
    <source>
        <strain evidence="1 2">PSKA01</strain>
    </source>
</reference>
<protein>
    <submittedName>
        <fullName evidence="1">Uncharacterized protein</fullName>
    </submittedName>
</protein>
<evidence type="ECO:0000313" key="1">
    <source>
        <dbReference type="EMBL" id="MBC2906450.1"/>
    </source>
</evidence>
<accession>A0A7X1J948</accession>
<gene>
    <name evidence="1" type="ORF">H4N64_33920</name>
</gene>
<dbReference type="RefSeq" id="WP_186286374.1">
    <property type="nucleotide sequence ID" value="NZ_JACMSF010000051.1"/>
</dbReference>
<dbReference type="Proteomes" id="UP000584670">
    <property type="component" value="Unassembled WGS sequence"/>
</dbReference>
<name>A0A7X1J948_9ACTN</name>
<dbReference type="AlphaFoldDB" id="A0A7X1J948"/>
<organism evidence="1 2">
    <name type="scientific">Streptomyces cupreus</name>
    <dbReference type="NCBI Taxonomy" id="2759956"/>
    <lineage>
        <taxon>Bacteria</taxon>
        <taxon>Bacillati</taxon>
        <taxon>Actinomycetota</taxon>
        <taxon>Actinomycetes</taxon>
        <taxon>Kitasatosporales</taxon>
        <taxon>Streptomycetaceae</taxon>
        <taxon>Streptomyces</taxon>
    </lineage>
</organism>